<feature type="transmembrane region" description="Helical" evidence="2">
    <location>
        <begin position="99"/>
        <end position="118"/>
    </location>
</feature>
<reference evidence="3 4" key="1">
    <citation type="journal article" date="2010" name="Stand. Genomic Sci.">
        <title>Complete genome sequence of Haliangium ochraceum type strain (SMP-2).</title>
        <authorList>
            <consortium name="US DOE Joint Genome Institute (JGI-PGF)"/>
            <person name="Ivanova N."/>
            <person name="Daum C."/>
            <person name="Lang E."/>
            <person name="Abt B."/>
            <person name="Kopitz M."/>
            <person name="Saunders E."/>
            <person name="Lapidus A."/>
            <person name="Lucas S."/>
            <person name="Glavina Del Rio T."/>
            <person name="Nolan M."/>
            <person name="Tice H."/>
            <person name="Copeland A."/>
            <person name="Cheng J.F."/>
            <person name="Chen F."/>
            <person name="Bruce D."/>
            <person name="Goodwin L."/>
            <person name="Pitluck S."/>
            <person name="Mavromatis K."/>
            <person name="Pati A."/>
            <person name="Mikhailova N."/>
            <person name="Chen A."/>
            <person name="Palaniappan K."/>
            <person name="Land M."/>
            <person name="Hauser L."/>
            <person name="Chang Y.J."/>
            <person name="Jeffries C.D."/>
            <person name="Detter J.C."/>
            <person name="Brettin T."/>
            <person name="Rohde M."/>
            <person name="Goker M."/>
            <person name="Bristow J."/>
            <person name="Markowitz V."/>
            <person name="Eisen J.A."/>
            <person name="Hugenholtz P."/>
            <person name="Kyrpides N.C."/>
            <person name="Klenk H.P."/>
        </authorList>
    </citation>
    <scope>NUCLEOTIDE SEQUENCE [LARGE SCALE GENOMIC DNA]</scope>
    <source>
        <strain evidence="4">DSM 14365 / CIP 107738 / JCM 11303 / AJ 13395 / SMP-2</strain>
    </source>
</reference>
<evidence type="ECO:0000256" key="1">
    <source>
        <dbReference type="SAM" id="MobiDB-lite"/>
    </source>
</evidence>
<dbReference type="Proteomes" id="UP000001880">
    <property type="component" value="Chromosome"/>
</dbReference>
<evidence type="ECO:0000313" key="3">
    <source>
        <dbReference type="EMBL" id="ACY18139.1"/>
    </source>
</evidence>
<keyword evidence="4" id="KW-1185">Reference proteome</keyword>
<keyword evidence="2" id="KW-0472">Membrane</keyword>
<gene>
    <name evidence="3" type="ordered locus">Hoch_5662</name>
</gene>
<keyword evidence="2" id="KW-1133">Transmembrane helix</keyword>
<protein>
    <submittedName>
        <fullName evidence="3">Uncharacterized protein</fullName>
    </submittedName>
</protein>
<organism evidence="3 4">
    <name type="scientific">Haliangium ochraceum (strain DSM 14365 / JCM 11303 / SMP-2)</name>
    <dbReference type="NCBI Taxonomy" id="502025"/>
    <lineage>
        <taxon>Bacteria</taxon>
        <taxon>Pseudomonadati</taxon>
        <taxon>Myxococcota</taxon>
        <taxon>Polyangia</taxon>
        <taxon>Haliangiales</taxon>
        <taxon>Kofleriaceae</taxon>
        <taxon>Haliangium</taxon>
    </lineage>
</organism>
<feature type="region of interest" description="Disordered" evidence="1">
    <location>
        <begin position="59"/>
        <end position="91"/>
    </location>
</feature>
<name>D0LGB4_HALO1</name>
<dbReference type="AlphaFoldDB" id="D0LGB4"/>
<keyword evidence="2" id="KW-0812">Transmembrane</keyword>
<feature type="compositionally biased region" description="Low complexity" evidence="1">
    <location>
        <begin position="59"/>
        <end position="83"/>
    </location>
</feature>
<evidence type="ECO:0000256" key="2">
    <source>
        <dbReference type="SAM" id="Phobius"/>
    </source>
</evidence>
<accession>D0LGB4</accession>
<evidence type="ECO:0000313" key="4">
    <source>
        <dbReference type="Proteomes" id="UP000001880"/>
    </source>
</evidence>
<dbReference type="RefSeq" id="WP_012830731.1">
    <property type="nucleotide sequence ID" value="NC_013440.1"/>
</dbReference>
<dbReference type="HOGENOM" id="CLU_1064643_0_0_7"/>
<proteinExistence type="predicted"/>
<sequence>MSKEDKLLAELGQFARQQEALAAPGDEDEAELLRPLEDDARERIAARLLAQLGQSAAAATAPAASAAGDARESPAAPEPAAASTPGDVIPLRPRRRRQVAVTAAAAVLAAAAALLLVVGPRDRGPQSPALAVYSLELGGGRALERGRPETEVLRVAPGDAAVAVLRPATPVSGAVAVRVFADGRALPPLASELSADGVIRVSGLGAAVAELAPGAHTLLFAIARPEALVELPETLDADAASDAVPAGVQLLAQPIERLPPR</sequence>
<dbReference type="KEGG" id="hoh:Hoch_5662"/>
<dbReference type="EMBL" id="CP001804">
    <property type="protein sequence ID" value="ACY18139.1"/>
    <property type="molecule type" value="Genomic_DNA"/>
</dbReference>
<dbReference type="STRING" id="502025.Hoch_5662"/>